<dbReference type="AlphaFoldDB" id="A0AB36FW69"/>
<accession>A0AB36FW69</accession>
<proteinExistence type="predicted"/>
<protein>
    <submittedName>
        <fullName evidence="1">Uncharacterized protein</fullName>
    </submittedName>
</protein>
<dbReference type="EMBL" id="MIPY01000008">
    <property type="protein sequence ID" value="OES34050.1"/>
    <property type="molecule type" value="Genomic_DNA"/>
</dbReference>
<reference evidence="1 2" key="1">
    <citation type="submission" date="2016-09" db="EMBL/GenBank/DDBJ databases">
        <title>Draft Genome Sequence of four Alteromonas macleodii strains isolated from copper coupons and grown long-term at elevated copper levels.</title>
        <authorList>
            <person name="Cusick K."/>
            <person name="Dale J."/>
            <person name="Little B."/>
            <person name="Biffinger J."/>
        </authorList>
    </citation>
    <scope>NUCLEOTIDE SEQUENCE [LARGE SCALE GENOMIC DNA]</scope>
    <source>
        <strain evidence="1 2">KCP01</strain>
    </source>
</reference>
<dbReference type="Proteomes" id="UP000095392">
    <property type="component" value="Unassembled WGS sequence"/>
</dbReference>
<sequence>MAFPARTLSAGVLGENANGLIGANLIGANSHKKIEATLNV</sequence>
<gene>
    <name evidence="1" type="ORF">BFV95_1196</name>
</gene>
<evidence type="ECO:0000313" key="1">
    <source>
        <dbReference type="EMBL" id="OES34050.1"/>
    </source>
</evidence>
<organism evidence="1 2">
    <name type="scientific">Alteromonas macleodii</name>
    <name type="common">Pseudoalteromonas macleodii</name>
    <dbReference type="NCBI Taxonomy" id="28108"/>
    <lineage>
        <taxon>Bacteria</taxon>
        <taxon>Pseudomonadati</taxon>
        <taxon>Pseudomonadota</taxon>
        <taxon>Gammaproteobacteria</taxon>
        <taxon>Alteromonadales</taxon>
        <taxon>Alteromonadaceae</taxon>
        <taxon>Alteromonas/Salinimonas group</taxon>
        <taxon>Alteromonas</taxon>
    </lineage>
</organism>
<evidence type="ECO:0000313" key="2">
    <source>
        <dbReference type="Proteomes" id="UP000095392"/>
    </source>
</evidence>
<comment type="caution">
    <text evidence="1">The sequence shown here is derived from an EMBL/GenBank/DDBJ whole genome shotgun (WGS) entry which is preliminary data.</text>
</comment>
<keyword evidence="2" id="KW-1185">Reference proteome</keyword>
<name>A0AB36FW69_ALTMA</name>